<dbReference type="InterPro" id="IPR050406">
    <property type="entry name" value="FGGY_Carb_Kinase"/>
</dbReference>
<sequence length="549" mass="59762">MVMPLAQRLVLAIDLGTSGCKCALVSLDGAVHAWSFRPVALHVQGMQAEQDPEHWWQALLDAAAELLQADAARRRQVVAVCCSTQTEVTVCVDRAGRPLGRAISWLDARGAAAIARRTRGRFANIAGYAPLKLWRWLRLTGGAPSGTGRDIAGHIAYVRDERPDLYERTDKFLNALDYLNMRLCGRVCATQDSILTAWVTDNRDPHRVRYDAGLLKRLGIEACQLPEIVQSTDVLGPLRPEVARALGLDPHTVVVAGAVDNSAVAVGAAVDDHATHLYLGTSSWLGAHVPAMKTDVFRKIAAVPCAVGGRYLAMALQSTAGANLSFLRDRILYHPDELASDEEHPEVYEVLNRIAARVPPGARGLIYTPWLFGERTPVDDPRLRAGLVNLSLEHSREDIFRAFLEGVALNTRWMMEPFARLLGRDPGTVTAVGGGAQSEVWCQIMADVTGQPIRQPDNPIQANAIGAAFIAGVGTGELEFSGLHRLRRTRRVYEPNAALQRLYADKFEAFKEVRTRLAPLYRRLNAPATTTDAAAAPAPASPTAVPESP</sequence>
<feature type="domain" description="Carbohydrate kinase FGGY N-terminal" evidence="6">
    <location>
        <begin position="10"/>
        <end position="267"/>
    </location>
</feature>
<dbReference type="InterPro" id="IPR018485">
    <property type="entry name" value="FGGY_C"/>
</dbReference>
<dbReference type="PANTHER" id="PTHR43095">
    <property type="entry name" value="SUGAR KINASE"/>
    <property type="match status" value="1"/>
</dbReference>
<dbReference type="InterPro" id="IPR018181">
    <property type="entry name" value="Heat_shock_70_CS"/>
</dbReference>
<keyword evidence="3" id="KW-0808">Transferase</keyword>
<evidence type="ECO:0000313" key="9">
    <source>
        <dbReference type="Proteomes" id="UP000199317"/>
    </source>
</evidence>
<evidence type="ECO:0000259" key="7">
    <source>
        <dbReference type="Pfam" id="PF02782"/>
    </source>
</evidence>
<dbReference type="CDD" id="cd07805">
    <property type="entry name" value="ASKHA_NBD_FGGY_CvXK-like"/>
    <property type="match status" value="1"/>
</dbReference>
<dbReference type="PANTHER" id="PTHR43095:SF5">
    <property type="entry name" value="XYLULOSE KINASE"/>
    <property type="match status" value="1"/>
</dbReference>
<accession>A0A1H0W5V1</accession>
<dbReference type="PIRSF" id="PIRSF000538">
    <property type="entry name" value="GlpK"/>
    <property type="match status" value="1"/>
</dbReference>
<comment type="similarity">
    <text evidence="1">Belongs to the heat shock protein 70 family.</text>
</comment>
<keyword evidence="9" id="KW-1185">Reference proteome</keyword>
<evidence type="ECO:0000313" key="8">
    <source>
        <dbReference type="EMBL" id="SDP86079.1"/>
    </source>
</evidence>
<gene>
    <name evidence="8" type="ORF">SAMN04489708_1338</name>
</gene>
<comment type="similarity">
    <text evidence="2">Belongs to the FGGY kinase family.</text>
</comment>
<reference evidence="9" key="1">
    <citation type="submission" date="2016-10" db="EMBL/GenBank/DDBJ databases">
        <authorList>
            <person name="Varghese N."/>
            <person name="Submissions S."/>
        </authorList>
    </citation>
    <scope>NUCLEOTIDE SEQUENCE [LARGE SCALE GENOMIC DNA]</scope>
    <source>
        <strain evidence="9">DSM 17101</strain>
    </source>
</reference>
<dbReference type="InterPro" id="IPR018484">
    <property type="entry name" value="FGGY_N"/>
</dbReference>
<feature type="domain" description="Carbohydrate kinase FGGY C-terminal" evidence="7">
    <location>
        <begin position="279"/>
        <end position="473"/>
    </location>
</feature>
<protein>
    <submittedName>
        <fullName evidence="8">Xylulokinase</fullName>
    </submittedName>
</protein>
<dbReference type="EMBL" id="FNJL01000033">
    <property type="protein sequence ID" value="SDP86079.1"/>
    <property type="molecule type" value="Genomic_DNA"/>
</dbReference>
<feature type="region of interest" description="Disordered" evidence="5">
    <location>
        <begin position="529"/>
        <end position="549"/>
    </location>
</feature>
<dbReference type="GO" id="GO:0016301">
    <property type="term" value="F:kinase activity"/>
    <property type="evidence" value="ECO:0007669"/>
    <property type="project" value="UniProtKB-KW"/>
</dbReference>
<evidence type="ECO:0000256" key="4">
    <source>
        <dbReference type="ARBA" id="ARBA00022777"/>
    </source>
</evidence>
<keyword evidence="4 8" id="KW-0418">Kinase</keyword>
<evidence type="ECO:0000259" key="6">
    <source>
        <dbReference type="Pfam" id="PF00370"/>
    </source>
</evidence>
<dbReference type="Proteomes" id="UP000199317">
    <property type="component" value="Unassembled WGS sequence"/>
</dbReference>
<evidence type="ECO:0000256" key="3">
    <source>
        <dbReference type="ARBA" id="ARBA00022679"/>
    </source>
</evidence>
<dbReference type="InterPro" id="IPR000577">
    <property type="entry name" value="Carb_kinase_FGGY"/>
</dbReference>
<proteinExistence type="inferred from homology"/>
<evidence type="ECO:0000256" key="1">
    <source>
        <dbReference type="ARBA" id="ARBA00007381"/>
    </source>
</evidence>
<dbReference type="OrthoDB" id="9805576at2"/>
<dbReference type="SUPFAM" id="SSF53067">
    <property type="entry name" value="Actin-like ATPase domain"/>
    <property type="match status" value="2"/>
</dbReference>
<name>A0A1H0W5V1_9BURK</name>
<dbReference type="InterPro" id="IPR043129">
    <property type="entry name" value="ATPase_NBD"/>
</dbReference>
<evidence type="ECO:0000256" key="2">
    <source>
        <dbReference type="ARBA" id="ARBA00009156"/>
    </source>
</evidence>
<organism evidence="8 9">
    <name type="scientific">Paracidovorax cattleyae</name>
    <dbReference type="NCBI Taxonomy" id="80868"/>
    <lineage>
        <taxon>Bacteria</taxon>
        <taxon>Pseudomonadati</taxon>
        <taxon>Pseudomonadota</taxon>
        <taxon>Betaproteobacteria</taxon>
        <taxon>Burkholderiales</taxon>
        <taxon>Comamonadaceae</taxon>
        <taxon>Paracidovorax</taxon>
    </lineage>
</organism>
<dbReference type="Pfam" id="PF02782">
    <property type="entry name" value="FGGY_C"/>
    <property type="match status" value="1"/>
</dbReference>
<dbReference type="PROSITE" id="PS00297">
    <property type="entry name" value="HSP70_1"/>
    <property type="match status" value="1"/>
</dbReference>
<dbReference type="Pfam" id="PF00370">
    <property type="entry name" value="FGGY_N"/>
    <property type="match status" value="1"/>
</dbReference>
<dbReference type="GO" id="GO:0005975">
    <property type="term" value="P:carbohydrate metabolic process"/>
    <property type="evidence" value="ECO:0007669"/>
    <property type="project" value="InterPro"/>
</dbReference>
<dbReference type="Gene3D" id="3.30.420.40">
    <property type="match status" value="2"/>
</dbReference>
<evidence type="ECO:0000256" key="5">
    <source>
        <dbReference type="SAM" id="MobiDB-lite"/>
    </source>
</evidence>
<dbReference type="AlphaFoldDB" id="A0A1H0W5V1"/>